<proteinExistence type="inferred from homology"/>
<evidence type="ECO:0000256" key="2">
    <source>
        <dbReference type="SAM" id="Phobius"/>
    </source>
</evidence>
<reference evidence="3 4" key="1">
    <citation type="submission" date="2015-10" db="EMBL/GenBank/DDBJ databases">
        <title>Full genome of DAOMC 229536 Phialocephala scopiformis, a fungal endophyte of spruce producing the potent anti-insectan compound rugulosin.</title>
        <authorList>
            <consortium name="DOE Joint Genome Institute"/>
            <person name="Walker A.K."/>
            <person name="Frasz S.L."/>
            <person name="Seifert K.A."/>
            <person name="Miller J.D."/>
            <person name="Mondo S.J."/>
            <person name="Labutti K."/>
            <person name="Lipzen A."/>
            <person name="Dockter R."/>
            <person name="Kennedy M."/>
            <person name="Grigoriev I.V."/>
            <person name="Spatafora J.W."/>
        </authorList>
    </citation>
    <scope>NUCLEOTIDE SEQUENCE [LARGE SCALE GENOMIC DNA]</scope>
    <source>
        <strain evidence="3 4">CBS 120377</strain>
    </source>
</reference>
<dbReference type="Pfam" id="PF11807">
    <property type="entry name" value="UstYa"/>
    <property type="match status" value="1"/>
</dbReference>
<protein>
    <submittedName>
        <fullName evidence="3">Uncharacterized protein</fullName>
    </submittedName>
</protein>
<dbReference type="InterPro" id="IPR021765">
    <property type="entry name" value="UstYa-like"/>
</dbReference>
<feature type="transmembrane region" description="Helical" evidence="2">
    <location>
        <begin position="56"/>
        <end position="75"/>
    </location>
</feature>
<dbReference type="GeneID" id="28827628"/>
<dbReference type="PANTHER" id="PTHR33365:SF14">
    <property type="entry name" value="TAT PATHWAY SIGNAL SEQUENCE"/>
    <property type="match status" value="1"/>
</dbReference>
<keyword evidence="2" id="KW-0812">Transmembrane</keyword>
<keyword evidence="2" id="KW-1133">Transmembrane helix</keyword>
<gene>
    <name evidence="3" type="ORF">LY89DRAFT_711424</name>
</gene>
<name>A0A132B8J9_MOLSC</name>
<dbReference type="KEGG" id="psco:LY89DRAFT_711424"/>
<dbReference type="AlphaFoldDB" id="A0A132B8J9"/>
<evidence type="ECO:0000256" key="1">
    <source>
        <dbReference type="ARBA" id="ARBA00035112"/>
    </source>
</evidence>
<sequence length="278" mass="32179">MPNKWLWTRSRREDEEKDCSSVETLLPSSTSSIDEERVSKEWASRTRTPSCTSRRWCALNIILFIFSLSILANSLHEKHVGILDIHSLLKKTSYYSPVLDKLEIATFDLQADGALFESDHPSRWRNARKPDPEVEAAWEEFDSIRTFPITADEVRKLGKDPELAVKFPEEYGLGAEAYVAQLDIFHQIHCLNLLRHLASAEYDRDPEHGKHPFSIFTGFTCRIAQTYFDAIVEWQEEHALPLMMGRNITRPVEAKQIPAPDAYYEMFPEENVSIHDRR</sequence>
<accession>A0A132B8J9</accession>
<dbReference type="OrthoDB" id="3687641at2759"/>
<comment type="similarity">
    <text evidence="1">Belongs to the ustYa family.</text>
</comment>
<organism evidence="3 4">
    <name type="scientific">Mollisia scopiformis</name>
    <name type="common">Conifer needle endophyte fungus</name>
    <name type="synonym">Phialocephala scopiformis</name>
    <dbReference type="NCBI Taxonomy" id="149040"/>
    <lineage>
        <taxon>Eukaryota</taxon>
        <taxon>Fungi</taxon>
        <taxon>Dikarya</taxon>
        <taxon>Ascomycota</taxon>
        <taxon>Pezizomycotina</taxon>
        <taxon>Leotiomycetes</taxon>
        <taxon>Helotiales</taxon>
        <taxon>Mollisiaceae</taxon>
        <taxon>Mollisia</taxon>
    </lineage>
</organism>
<evidence type="ECO:0000313" key="3">
    <source>
        <dbReference type="EMBL" id="KUJ08740.1"/>
    </source>
</evidence>
<dbReference type="PANTHER" id="PTHR33365">
    <property type="entry name" value="YALI0B05434P"/>
    <property type="match status" value="1"/>
</dbReference>
<evidence type="ECO:0000313" key="4">
    <source>
        <dbReference type="Proteomes" id="UP000070700"/>
    </source>
</evidence>
<dbReference type="GO" id="GO:0043386">
    <property type="term" value="P:mycotoxin biosynthetic process"/>
    <property type="evidence" value="ECO:0007669"/>
    <property type="project" value="InterPro"/>
</dbReference>
<keyword evidence="2" id="KW-0472">Membrane</keyword>
<keyword evidence="4" id="KW-1185">Reference proteome</keyword>
<dbReference type="InParanoid" id="A0A132B8J9"/>
<dbReference type="Proteomes" id="UP000070700">
    <property type="component" value="Unassembled WGS sequence"/>
</dbReference>
<dbReference type="EMBL" id="KQ947434">
    <property type="protein sequence ID" value="KUJ08740.1"/>
    <property type="molecule type" value="Genomic_DNA"/>
</dbReference>
<dbReference type="STRING" id="149040.A0A132B8J9"/>
<dbReference type="RefSeq" id="XP_018063095.1">
    <property type="nucleotide sequence ID" value="XM_018217902.1"/>
</dbReference>